<evidence type="ECO:0000256" key="1">
    <source>
        <dbReference type="SAM" id="MobiDB-lite"/>
    </source>
</evidence>
<dbReference type="Proteomes" id="UP000521017">
    <property type="component" value="Unassembled WGS sequence"/>
</dbReference>
<feature type="chain" id="PRO_5031232986" description="TPM domain-containing protein" evidence="3">
    <location>
        <begin position="24"/>
        <end position="496"/>
    </location>
</feature>
<accession>A0A7X0MH43</accession>
<protein>
    <recommendedName>
        <fullName evidence="4">TPM domain-containing protein</fullName>
    </recommendedName>
</protein>
<evidence type="ECO:0000256" key="3">
    <source>
        <dbReference type="SAM" id="SignalP"/>
    </source>
</evidence>
<dbReference type="PANTHER" id="PTHR30373:SF2">
    <property type="entry name" value="UPF0603 PROTEIN YGCG"/>
    <property type="match status" value="1"/>
</dbReference>
<name>A0A7X0MH43_9SPHI</name>
<feature type="compositionally biased region" description="Low complexity" evidence="1">
    <location>
        <begin position="467"/>
        <end position="480"/>
    </location>
</feature>
<proteinExistence type="predicted"/>
<reference evidence="5 6" key="1">
    <citation type="submission" date="2020-08" db="EMBL/GenBank/DDBJ databases">
        <title>Genomic Encyclopedia of Type Strains, Phase IV (KMG-V): Genome sequencing to study the core and pangenomes of soil and plant-associated prokaryotes.</title>
        <authorList>
            <person name="Whitman W."/>
        </authorList>
    </citation>
    <scope>NUCLEOTIDE SEQUENCE [LARGE SCALE GENOMIC DNA]</scope>
    <source>
        <strain evidence="5 6">M2T3</strain>
    </source>
</reference>
<feature type="region of interest" description="Disordered" evidence="1">
    <location>
        <begin position="462"/>
        <end position="496"/>
    </location>
</feature>
<feature type="transmembrane region" description="Helical" evidence="2">
    <location>
        <begin position="235"/>
        <end position="256"/>
    </location>
</feature>
<keyword evidence="3" id="KW-0732">Signal</keyword>
<dbReference type="Gene3D" id="3.10.310.50">
    <property type="match status" value="1"/>
</dbReference>
<keyword evidence="2" id="KW-1133">Transmembrane helix</keyword>
<evidence type="ECO:0000313" key="6">
    <source>
        <dbReference type="Proteomes" id="UP000521017"/>
    </source>
</evidence>
<evidence type="ECO:0000313" key="5">
    <source>
        <dbReference type="EMBL" id="MBB6498451.1"/>
    </source>
</evidence>
<evidence type="ECO:0000259" key="4">
    <source>
        <dbReference type="Pfam" id="PF04536"/>
    </source>
</evidence>
<keyword evidence="2" id="KW-0472">Membrane</keyword>
<dbReference type="AlphaFoldDB" id="A0A7X0MH43"/>
<feature type="transmembrane region" description="Helical" evidence="2">
    <location>
        <begin position="268"/>
        <end position="288"/>
    </location>
</feature>
<organism evidence="5 6">
    <name type="scientific">Pedobacter cryoconitis</name>
    <dbReference type="NCBI Taxonomy" id="188932"/>
    <lineage>
        <taxon>Bacteria</taxon>
        <taxon>Pseudomonadati</taxon>
        <taxon>Bacteroidota</taxon>
        <taxon>Sphingobacteriia</taxon>
        <taxon>Sphingobacteriales</taxon>
        <taxon>Sphingobacteriaceae</taxon>
        <taxon>Pedobacter</taxon>
    </lineage>
</organism>
<comment type="caution">
    <text evidence="5">The sequence shown here is derived from an EMBL/GenBank/DDBJ whole genome shotgun (WGS) entry which is preliminary data.</text>
</comment>
<sequence length="496" mass="54716">MSLKKIIICLLFFLLPGTSFSYAQQHAYTIDQFPDPKATGNNYVSNPDGVLSSAAVDSLNTTIATLEGKTKIEIAVAVVSNFEENEDPYNFALNLFRKWGVGKSKANNGLLLFIATDRKQYRFITGYGLEGLLPDAALKRIGDHYFIPAFRAGNYGYGTNQALQTIASYLEQPANRKELEQLLGEDKKESYPWIPVIAINALVIGLFALTLRDIKKKTPRVTKEKAKHAVVYDKANGIGCGGLILLIIALVVILGFGTVSSWFKEHNIFNVALVLYVFLSFILLFRYLNSLSAIRKANVDDLSFNTAVQTLNQGAKWYLIGSPLILLVLIIEGNRQKKSAGRFKPLVDSQNMEMSRVDRNKNKNGTPYLSKGQQKEEKLGVNTYDIWISKNEQKVLGYPGAQYSSFDLCPECNFRTFSHQKTVPVINPTYQKEGEGKKVRICENCGYEELIKMIVLPILSTRDKDSGSSGSSDSSSSDSGSWGGGETGGGGAGGNW</sequence>
<feature type="signal peptide" evidence="3">
    <location>
        <begin position="1"/>
        <end position="23"/>
    </location>
</feature>
<feature type="transmembrane region" description="Helical" evidence="2">
    <location>
        <begin position="193"/>
        <end position="214"/>
    </location>
</feature>
<feature type="domain" description="TPM" evidence="4">
    <location>
        <begin position="44"/>
        <end position="168"/>
    </location>
</feature>
<dbReference type="EMBL" id="JACHCC010000001">
    <property type="protein sequence ID" value="MBB6498451.1"/>
    <property type="molecule type" value="Genomic_DNA"/>
</dbReference>
<dbReference type="InterPro" id="IPR007621">
    <property type="entry name" value="TPM_dom"/>
</dbReference>
<keyword evidence="2" id="KW-0812">Transmembrane</keyword>
<gene>
    <name evidence="5" type="ORF">HDF25_000575</name>
</gene>
<evidence type="ECO:0000256" key="2">
    <source>
        <dbReference type="SAM" id="Phobius"/>
    </source>
</evidence>
<dbReference type="Pfam" id="PF04536">
    <property type="entry name" value="TPM_phosphatase"/>
    <property type="match status" value="1"/>
</dbReference>
<feature type="compositionally biased region" description="Gly residues" evidence="1">
    <location>
        <begin position="481"/>
        <end position="496"/>
    </location>
</feature>
<dbReference type="RefSeq" id="WP_184622547.1">
    <property type="nucleotide sequence ID" value="NZ_JACHCC010000001.1"/>
</dbReference>
<dbReference type="PANTHER" id="PTHR30373">
    <property type="entry name" value="UPF0603 PROTEIN YGCG"/>
    <property type="match status" value="1"/>
</dbReference>